<dbReference type="PANTHER" id="PTHR30399">
    <property type="entry name" value="UNCHARACTERIZED PROTEIN YGJP"/>
    <property type="match status" value="1"/>
</dbReference>
<dbReference type="Proteomes" id="UP000239326">
    <property type="component" value="Chromosome"/>
</dbReference>
<dbReference type="Pfam" id="PF01863">
    <property type="entry name" value="YgjP-like"/>
    <property type="match status" value="1"/>
</dbReference>
<dbReference type="Gene3D" id="3.30.2010.10">
    <property type="entry name" value="Metalloproteases ('zincins'), catalytic domain"/>
    <property type="match status" value="1"/>
</dbReference>
<dbReference type="AlphaFoldDB" id="A0A2S0N1V3"/>
<reference evidence="2 3" key="1">
    <citation type="submission" date="2018-03" db="EMBL/GenBank/DDBJ databases">
        <title>Genome sequencing of Simplicispira sp.</title>
        <authorList>
            <person name="Kim S.-J."/>
            <person name="Heo J."/>
            <person name="Kwon S.-W."/>
        </authorList>
    </citation>
    <scope>NUCLEOTIDE SEQUENCE [LARGE SCALE GENOMIC DNA]</scope>
    <source>
        <strain evidence="2 3">SC1-8</strain>
    </source>
</reference>
<dbReference type="OrthoDB" id="9000630at2"/>
<dbReference type="EMBL" id="CP027669">
    <property type="protein sequence ID" value="AVO42106.1"/>
    <property type="molecule type" value="Genomic_DNA"/>
</dbReference>
<dbReference type="CDD" id="cd07344">
    <property type="entry name" value="M48_yhfN_like"/>
    <property type="match status" value="1"/>
</dbReference>
<dbReference type="PANTHER" id="PTHR30399:SF1">
    <property type="entry name" value="UTP PYROPHOSPHATASE"/>
    <property type="match status" value="1"/>
</dbReference>
<keyword evidence="2" id="KW-0378">Hydrolase</keyword>
<feature type="domain" description="YgjP-like metallopeptidase" evidence="1">
    <location>
        <begin position="143"/>
        <end position="201"/>
    </location>
</feature>
<name>A0A2S0N1V3_9BURK</name>
<evidence type="ECO:0000313" key="2">
    <source>
        <dbReference type="EMBL" id="AVO42106.1"/>
    </source>
</evidence>
<dbReference type="InterPro" id="IPR002725">
    <property type="entry name" value="YgjP-like_metallopeptidase"/>
</dbReference>
<accession>A0A2S0N1V3</accession>
<evidence type="ECO:0000259" key="1">
    <source>
        <dbReference type="Pfam" id="PF01863"/>
    </source>
</evidence>
<protein>
    <submittedName>
        <fullName evidence="2">Metal-dependent hydrolase</fullName>
    </submittedName>
</protein>
<dbReference type="KEGG" id="simp:C6571_13175"/>
<gene>
    <name evidence="2" type="ORF">C6571_13175</name>
</gene>
<dbReference type="InterPro" id="IPR053136">
    <property type="entry name" value="UTP_pyrophosphatase-like"/>
</dbReference>
<organism evidence="2 3">
    <name type="scientific">Simplicispira suum</name>
    <dbReference type="NCBI Taxonomy" id="2109915"/>
    <lineage>
        <taxon>Bacteria</taxon>
        <taxon>Pseudomonadati</taxon>
        <taxon>Pseudomonadota</taxon>
        <taxon>Betaproteobacteria</taxon>
        <taxon>Burkholderiales</taxon>
        <taxon>Comamonadaceae</taxon>
        <taxon>Simplicispira</taxon>
    </lineage>
</organism>
<sequence>MRWSTRWKSAGLHAVPEVRAAPAAATVVGAVAARATCTELTNAKLPLLSRLLGAYPASLQDQVGELLAGEGEALAGVLLRKYPQVHRVRSDKALFDYVADLKARHLRSTPPLHKVLFDNKLHVLRHALGLHVSTARVQGNRLSTRREIRIASLFRQVPEDFLHMIVVHELAHLRESNHDKAFYQLCEHMEPRYHQLEFDLRTYLVYCEHSGKRLWIQDTPEKIAAKA</sequence>
<proteinExistence type="predicted"/>
<dbReference type="GO" id="GO:0016787">
    <property type="term" value="F:hydrolase activity"/>
    <property type="evidence" value="ECO:0007669"/>
    <property type="project" value="UniProtKB-KW"/>
</dbReference>
<evidence type="ECO:0000313" key="3">
    <source>
        <dbReference type="Proteomes" id="UP000239326"/>
    </source>
</evidence>
<keyword evidence="3" id="KW-1185">Reference proteome</keyword>